<dbReference type="GO" id="GO:0046872">
    <property type="term" value="F:metal ion binding"/>
    <property type="evidence" value="ECO:0007669"/>
    <property type="project" value="UniProtKB-KW"/>
</dbReference>
<keyword evidence="21" id="KW-0449">Lipoprotein</keyword>
<evidence type="ECO:0000256" key="26">
    <source>
        <dbReference type="SAM" id="MobiDB-lite"/>
    </source>
</evidence>
<evidence type="ECO:0000256" key="19">
    <source>
        <dbReference type="ARBA" id="ARBA00023136"/>
    </source>
</evidence>
<keyword evidence="16" id="KW-0460">Magnesium</keyword>
<evidence type="ECO:0000313" key="28">
    <source>
        <dbReference type="Proteomes" id="UP001107558"/>
    </source>
</evidence>
<keyword evidence="15" id="KW-0378">Hydrolase</keyword>
<dbReference type="SMART" id="SM00175">
    <property type="entry name" value="RAB"/>
    <property type="match status" value="1"/>
</dbReference>
<keyword evidence="14" id="KW-0967">Endosome</keyword>
<dbReference type="EC" id="3.6.5.2" evidence="8"/>
<dbReference type="GO" id="GO:0005525">
    <property type="term" value="F:GTP binding"/>
    <property type="evidence" value="ECO:0007669"/>
    <property type="project" value="UniProtKB-KW"/>
</dbReference>
<feature type="region of interest" description="Disordered" evidence="26">
    <location>
        <begin position="172"/>
        <end position="202"/>
    </location>
</feature>
<dbReference type="SMART" id="SM00174">
    <property type="entry name" value="RHO"/>
    <property type="match status" value="1"/>
</dbReference>
<evidence type="ECO:0000256" key="12">
    <source>
        <dbReference type="ARBA" id="ARBA00022723"/>
    </source>
</evidence>
<evidence type="ECO:0000256" key="9">
    <source>
        <dbReference type="ARBA" id="ARBA00022448"/>
    </source>
</evidence>
<evidence type="ECO:0000256" key="10">
    <source>
        <dbReference type="ARBA" id="ARBA00022475"/>
    </source>
</evidence>
<keyword evidence="19" id="KW-0472">Membrane</keyword>
<comment type="similarity">
    <text evidence="7">Belongs to the small GTPase superfamily. Rab family.</text>
</comment>
<evidence type="ECO:0000256" key="5">
    <source>
        <dbReference type="ARBA" id="ARBA00004342"/>
    </source>
</evidence>
<dbReference type="EMBL" id="JADBJN010000001">
    <property type="protein sequence ID" value="KAG5681830.1"/>
    <property type="molecule type" value="Genomic_DNA"/>
</dbReference>
<dbReference type="GO" id="GO:0005905">
    <property type="term" value="C:clathrin-coated pit"/>
    <property type="evidence" value="ECO:0007669"/>
    <property type="project" value="UniProtKB-SubCell"/>
</dbReference>
<dbReference type="GO" id="GO:0030136">
    <property type="term" value="C:clathrin-coated vesicle"/>
    <property type="evidence" value="ECO:0007669"/>
    <property type="project" value="UniProtKB-SubCell"/>
</dbReference>
<evidence type="ECO:0000256" key="7">
    <source>
        <dbReference type="ARBA" id="ARBA00006270"/>
    </source>
</evidence>
<evidence type="ECO:0000256" key="24">
    <source>
        <dbReference type="ARBA" id="ARBA00047660"/>
    </source>
</evidence>
<keyword evidence="22" id="KW-0636">Prenylation</keyword>
<dbReference type="GO" id="GO:0005768">
    <property type="term" value="C:endosome"/>
    <property type="evidence" value="ECO:0007669"/>
    <property type="project" value="UniProtKB-SubCell"/>
</dbReference>
<evidence type="ECO:0000256" key="8">
    <source>
        <dbReference type="ARBA" id="ARBA00011984"/>
    </source>
</evidence>
<sequence>MARDYDHLFKLLIIGDSGVGKSSLLIRFSDNTFSGSYITTIGVDFKIRTVVIGGERVKLQIWDTAGQERFRTITNTYYRGTHGVIVVYDVTNGESFANVKRWLQEIDSNCEVVNKVLVGNKNDDPQRKVVLTEDAQRFAEQMGIPLYETSAKDNLNVEEMFLAITEKVLRHKKQTQRQQNDQNDDRIKINNTSGIKKKKKCC</sequence>
<comment type="caution">
    <text evidence="27">The sequence shown here is derived from an EMBL/GenBank/DDBJ whole genome shotgun (WGS) entry which is preliminary data.</text>
</comment>
<dbReference type="Proteomes" id="UP001107558">
    <property type="component" value="Chromosome 1"/>
</dbReference>
<dbReference type="PROSITE" id="PS51419">
    <property type="entry name" value="RAB"/>
    <property type="match status" value="1"/>
</dbReference>
<evidence type="ECO:0000256" key="4">
    <source>
        <dbReference type="ARBA" id="ARBA00004223"/>
    </source>
</evidence>
<dbReference type="PANTHER" id="PTHR47980">
    <property type="entry name" value="LD44762P"/>
    <property type="match status" value="1"/>
</dbReference>
<dbReference type="Pfam" id="PF00071">
    <property type="entry name" value="Ras"/>
    <property type="match status" value="1"/>
</dbReference>
<comment type="catalytic activity">
    <reaction evidence="24">
        <text>GTP + H2O = GDP + phosphate + H(+)</text>
        <dbReference type="Rhea" id="RHEA:19669"/>
        <dbReference type="ChEBI" id="CHEBI:15377"/>
        <dbReference type="ChEBI" id="CHEBI:15378"/>
        <dbReference type="ChEBI" id="CHEBI:37565"/>
        <dbReference type="ChEBI" id="CHEBI:43474"/>
        <dbReference type="ChEBI" id="CHEBI:58189"/>
        <dbReference type="EC" id="3.6.5.2"/>
    </reaction>
    <physiologicalReaction direction="left-to-right" evidence="24">
        <dbReference type="Rhea" id="RHEA:19670"/>
    </physiologicalReaction>
</comment>
<dbReference type="SMART" id="SM00173">
    <property type="entry name" value="RAS"/>
    <property type="match status" value="1"/>
</dbReference>
<dbReference type="InterPro" id="IPR050305">
    <property type="entry name" value="Small_GTPase_Rab"/>
</dbReference>
<gene>
    <name evidence="27" type="ORF">PVAND_011238</name>
</gene>
<dbReference type="GO" id="GO:0005886">
    <property type="term" value="C:plasma membrane"/>
    <property type="evidence" value="ECO:0007669"/>
    <property type="project" value="UniProtKB-SubCell"/>
</dbReference>
<keyword evidence="18" id="KW-0342">GTP-binding</keyword>
<comment type="cofactor">
    <cofactor evidence="1">
        <name>Mg(2+)</name>
        <dbReference type="ChEBI" id="CHEBI:18420"/>
    </cofactor>
</comment>
<evidence type="ECO:0000256" key="15">
    <source>
        <dbReference type="ARBA" id="ARBA00022801"/>
    </source>
</evidence>
<evidence type="ECO:0000313" key="27">
    <source>
        <dbReference type="EMBL" id="KAG5681830.1"/>
    </source>
</evidence>
<evidence type="ECO:0000256" key="23">
    <source>
        <dbReference type="ARBA" id="ARBA00023329"/>
    </source>
</evidence>
<dbReference type="PROSITE" id="PS51420">
    <property type="entry name" value="RHO"/>
    <property type="match status" value="1"/>
</dbReference>
<dbReference type="SUPFAM" id="SSF52540">
    <property type="entry name" value="P-loop containing nucleoside triphosphate hydrolases"/>
    <property type="match status" value="1"/>
</dbReference>
<keyword evidence="17" id="KW-0653">Protein transport</keyword>
<evidence type="ECO:0000256" key="2">
    <source>
        <dbReference type="ARBA" id="ARBA00004132"/>
    </source>
</evidence>
<dbReference type="PROSITE" id="PS51421">
    <property type="entry name" value="RAS"/>
    <property type="match status" value="1"/>
</dbReference>
<keyword evidence="13" id="KW-0547">Nucleotide-binding</keyword>
<keyword evidence="11" id="KW-0597">Phosphoprotein</keyword>
<evidence type="ECO:0000256" key="21">
    <source>
        <dbReference type="ARBA" id="ARBA00023288"/>
    </source>
</evidence>
<keyword evidence="23" id="KW-0968">Cytoplasmic vesicle</keyword>
<dbReference type="InterPro" id="IPR001806">
    <property type="entry name" value="Small_GTPase"/>
</dbReference>
<keyword evidence="9" id="KW-0813">Transport</keyword>
<dbReference type="AlphaFoldDB" id="A0A9J6CJS7"/>
<evidence type="ECO:0000256" key="3">
    <source>
        <dbReference type="ARBA" id="ARBA00004177"/>
    </source>
</evidence>
<evidence type="ECO:0000256" key="25">
    <source>
        <dbReference type="ARBA" id="ARBA00067828"/>
    </source>
</evidence>
<evidence type="ECO:0000256" key="18">
    <source>
        <dbReference type="ARBA" id="ARBA00023134"/>
    </source>
</evidence>
<evidence type="ECO:0000256" key="6">
    <source>
        <dbReference type="ARBA" id="ARBA00004600"/>
    </source>
</evidence>
<reference evidence="27" key="1">
    <citation type="submission" date="2021-03" db="EMBL/GenBank/DDBJ databases">
        <title>Chromosome level genome of the anhydrobiotic midge Polypedilum vanderplanki.</title>
        <authorList>
            <person name="Yoshida Y."/>
            <person name="Kikawada T."/>
            <person name="Gusev O."/>
        </authorList>
    </citation>
    <scope>NUCLEOTIDE SEQUENCE</scope>
    <source>
        <strain evidence="27">NIAS01</strain>
        <tissue evidence="27">Whole body or cell culture</tissue>
    </source>
</reference>
<keyword evidence="10" id="KW-1003">Cell membrane</keyword>
<comment type="subcellular location">
    <subcellularLocation>
        <location evidence="5">Cell membrane</location>
        <topology evidence="5">Lipid-anchor</topology>
        <orientation evidence="5">Cytoplasmic side</orientation>
    </subcellularLocation>
    <subcellularLocation>
        <location evidence="2">Cytoplasmic vesicle</location>
        <location evidence="2">Clathrin-coated vesicle</location>
    </subcellularLocation>
    <subcellularLocation>
        <location evidence="3">Endosome</location>
    </subcellularLocation>
    <subcellularLocation>
        <location evidence="4">Melanosome</location>
    </subcellularLocation>
    <subcellularLocation>
        <location evidence="6">Membrane</location>
        <location evidence="6">Clathrin-coated pit</location>
    </subcellularLocation>
</comment>
<evidence type="ECO:0000256" key="20">
    <source>
        <dbReference type="ARBA" id="ARBA00023176"/>
    </source>
</evidence>
<dbReference type="SMART" id="SM00177">
    <property type="entry name" value="ARF"/>
    <property type="match status" value="1"/>
</dbReference>
<dbReference type="Gene3D" id="3.40.50.300">
    <property type="entry name" value="P-loop containing nucleotide triphosphate hydrolases"/>
    <property type="match status" value="1"/>
</dbReference>
<accession>A0A9J6CJS7</accession>
<name>A0A9J6CJS7_POLVA</name>
<dbReference type="SMART" id="SM00176">
    <property type="entry name" value="RAN"/>
    <property type="match status" value="1"/>
</dbReference>
<keyword evidence="12" id="KW-0479">Metal-binding</keyword>
<evidence type="ECO:0000256" key="1">
    <source>
        <dbReference type="ARBA" id="ARBA00001946"/>
    </source>
</evidence>
<protein>
    <recommendedName>
        <fullName evidence="25">Ras-related protein Rab-35</fullName>
        <ecNumber evidence="8">3.6.5.2</ecNumber>
    </recommendedName>
</protein>
<evidence type="ECO:0000256" key="16">
    <source>
        <dbReference type="ARBA" id="ARBA00022842"/>
    </source>
</evidence>
<dbReference type="PRINTS" id="PR00449">
    <property type="entry name" value="RASTRNSFRMNG"/>
</dbReference>
<dbReference type="FunFam" id="3.40.50.300:FF:000404">
    <property type="entry name" value="Putative ras-related protein Rab-35"/>
    <property type="match status" value="1"/>
</dbReference>
<evidence type="ECO:0000256" key="11">
    <source>
        <dbReference type="ARBA" id="ARBA00022553"/>
    </source>
</evidence>
<dbReference type="OrthoDB" id="9989112at2759"/>
<proteinExistence type="inferred from homology"/>
<keyword evidence="28" id="KW-1185">Reference proteome</keyword>
<evidence type="ECO:0000256" key="14">
    <source>
        <dbReference type="ARBA" id="ARBA00022753"/>
    </source>
</evidence>
<dbReference type="GO" id="GO:0003925">
    <property type="term" value="F:G protein activity"/>
    <property type="evidence" value="ECO:0007669"/>
    <property type="project" value="UniProtKB-EC"/>
</dbReference>
<organism evidence="27 28">
    <name type="scientific">Polypedilum vanderplanki</name>
    <name type="common">Sleeping chironomid midge</name>
    <dbReference type="NCBI Taxonomy" id="319348"/>
    <lineage>
        <taxon>Eukaryota</taxon>
        <taxon>Metazoa</taxon>
        <taxon>Ecdysozoa</taxon>
        <taxon>Arthropoda</taxon>
        <taxon>Hexapoda</taxon>
        <taxon>Insecta</taxon>
        <taxon>Pterygota</taxon>
        <taxon>Neoptera</taxon>
        <taxon>Endopterygota</taxon>
        <taxon>Diptera</taxon>
        <taxon>Nematocera</taxon>
        <taxon>Chironomoidea</taxon>
        <taxon>Chironomidae</taxon>
        <taxon>Chironominae</taxon>
        <taxon>Polypedilum</taxon>
        <taxon>Polypedilum</taxon>
    </lineage>
</organism>
<evidence type="ECO:0000256" key="22">
    <source>
        <dbReference type="ARBA" id="ARBA00023289"/>
    </source>
</evidence>
<dbReference type="NCBIfam" id="TIGR00231">
    <property type="entry name" value="small_GTP"/>
    <property type="match status" value="1"/>
</dbReference>
<dbReference type="InterPro" id="IPR027417">
    <property type="entry name" value="P-loop_NTPase"/>
</dbReference>
<dbReference type="InterPro" id="IPR005225">
    <property type="entry name" value="Small_GTP-bd"/>
</dbReference>
<evidence type="ECO:0000256" key="17">
    <source>
        <dbReference type="ARBA" id="ARBA00022927"/>
    </source>
</evidence>
<evidence type="ECO:0000256" key="13">
    <source>
        <dbReference type="ARBA" id="ARBA00022741"/>
    </source>
</evidence>
<keyword evidence="20" id="KW-0168">Coated pit</keyword>
<dbReference type="GO" id="GO:0015031">
    <property type="term" value="P:protein transport"/>
    <property type="evidence" value="ECO:0007669"/>
    <property type="project" value="UniProtKB-KW"/>
</dbReference>